<evidence type="ECO:0000313" key="1">
    <source>
        <dbReference type="EMBL" id="SDC63131.1"/>
    </source>
</evidence>
<reference evidence="1 2" key="1">
    <citation type="submission" date="2016-10" db="EMBL/GenBank/DDBJ databases">
        <authorList>
            <person name="de Groot N.N."/>
        </authorList>
    </citation>
    <scope>NUCLEOTIDE SEQUENCE [LARGE SCALE GENOMIC DNA]</scope>
    <source>
        <strain evidence="1 2">DSM 45514</strain>
    </source>
</reference>
<accession>A0A1G6N624</accession>
<dbReference type="AlphaFoldDB" id="A0A1G6N624"/>
<name>A0A1G6N624_9BACL</name>
<dbReference type="Proteomes" id="UP000199387">
    <property type="component" value="Unassembled WGS sequence"/>
</dbReference>
<evidence type="ECO:0000313" key="2">
    <source>
        <dbReference type="Proteomes" id="UP000199387"/>
    </source>
</evidence>
<keyword evidence="2" id="KW-1185">Reference proteome</keyword>
<dbReference type="Gene3D" id="3.40.30.10">
    <property type="entry name" value="Glutaredoxin"/>
    <property type="match status" value="1"/>
</dbReference>
<dbReference type="OrthoDB" id="6120799at2"/>
<protein>
    <submittedName>
        <fullName evidence="1">Thioredoxin</fullName>
    </submittedName>
</protein>
<sequence>MDLNRWFEKGMKGSEYRESMKVNREGLEKIYEEFRLSEEARAYFESLAQKKLRAVVLTADWCGDAMLCVPIMMRVAEVADIDMRYLIRDENLELMDQYLTNGKSRSIPIFIFIDSQGREQAVWGPRSPEVQRLIDEIRGEMPPEDDPEFKTKQKELYRGFKERLLEEPELWQTVSRSVEERFREQLGA</sequence>
<dbReference type="STRING" id="1236220.SAMN04488112_1129"/>
<dbReference type="EMBL" id="FMZA01000012">
    <property type="protein sequence ID" value="SDC63131.1"/>
    <property type="molecule type" value="Genomic_DNA"/>
</dbReference>
<proteinExistence type="predicted"/>
<gene>
    <name evidence="1" type="ORF">SAMN04488112_1129</name>
</gene>
<organism evidence="1 2">
    <name type="scientific">Melghirimyces thermohalophilus</name>
    <dbReference type="NCBI Taxonomy" id="1236220"/>
    <lineage>
        <taxon>Bacteria</taxon>
        <taxon>Bacillati</taxon>
        <taxon>Bacillota</taxon>
        <taxon>Bacilli</taxon>
        <taxon>Bacillales</taxon>
        <taxon>Thermoactinomycetaceae</taxon>
        <taxon>Melghirimyces</taxon>
    </lineage>
</organism>
<dbReference type="InterPro" id="IPR036249">
    <property type="entry name" value="Thioredoxin-like_sf"/>
</dbReference>
<dbReference type="SUPFAM" id="SSF52833">
    <property type="entry name" value="Thioredoxin-like"/>
    <property type="match status" value="1"/>
</dbReference>
<dbReference type="RefSeq" id="WP_091570353.1">
    <property type="nucleotide sequence ID" value="NZ_FMZA01000012.1"/>
</dbReference>
<dbReference type="Pfam" id="PF14595">
    <property type="entry name" value="Thioredoxin_9"/>
    <property type="match status" value="1"/>
</dbReference>